<evidence type="ECO:0000256" key="1">
    <source>
        <dbReference type="SAM" id="MobiDB-lite"/>
    </source>
</evidence>
<sequence>MRMQTTALARLEGQYSIRYLNHMDPEESTRLPGTRVTEQGNDLNILATETLKTALALGLLTLDTAGIAELPELTYSPPSARHVYPVASGACRIAYRSSPSPPSPTPVFATLPVLPPPPTLTLPRKIKAHQALAYTPSGTHMAAAIEARCCSPPGCSDIVESSNSSSCCQHDRPRLHPLPHALIASRRSNMARRPLTTRQPTAQLLSGNSGDAGALNLALGGPALPTADL</sequence>
<keyword evidence="3" id="KW-1185">Reference proteome</keyword>
<feature type="region of interest" description="Disordered" evidence="1">
    <location>
        <begin position="188"/>
        <end position="209"/>
    </location>
</feature>
<feature type="compositionally biased region" description="Polar residues" evidence="1">
    <location>
        <begin position="196"/>
        <end position="206"/>
    </location>
</feature>
<dbReference type="Proteomes" id="UP001221142">
    <property type="component" value="Unassembled WGS sequence"/>
</dbReference>
<protein>
    <submittedName>
        <fullName evidence="2">Uncharacterized protein</fullName>
    </submittedName>
</protein>
<comment type="caution">
    <text evidence="2">The sequence shown here is derived from an EMBL/GenBank/DDBJ whole genome shotgun (WGS) entry which is preliminary data.</text>
</comment>
<evidence type="ECO:0000313" key="3">
    <source>
        <dbReference type="Proteomes" id="UP001221142"/>
    </source>
</evidence>
<evidence type="ECO:0000313" key="2">
    <source>
        <dbReference type="EMBL" id="KAJ7608425.1"/>
    </source>
</evidence>
<proteinExistence type="predicted"/>
<accession>A0AAD7B319</accession>
<dbReference type="EMBL" id="JARKIF010000045">
    <property type="protein sequence ID" value="KAJ7608425.1"/>
    <property type="molecule type" value="Genomic_DNA"/>
</dbReference>
<reference evidence="2" key="1">
    <citation type="submission" date="2023-03" db="EMBL/GenBank/DDBJ databases">
        <title>Massive genome expansion in bonnet fungi (Mycena s.s.) driven by repeated elements and novel gene families across ecological guilds.</title>
        <authorList>
            <consortium name="Lawrence Berkeley National Laboratory"/>
            <person name="Harder C.B."/>
            <person name="Miyauchi S."/>
            <person name="Viragh M."/>
            <person name="Kuo A."/>
            <person name="Thoen E."/>
            <person name="Andreopoulos B."/>
            <person name="Lu D."/>
            <person name="Skrede I."/>
            <person name="Drula E."/>
            <person name="Henrissat B."/>
            <person name="Morin E."/>
            <person name="Kohler A."/>
            <person name="Barry K."/>
            <person name="LaButti K."/>
            <person name="Morin E."/>
            <person name="Salamov A."/>
            <person name="Lipzen A."/>
            <person name="Mereny Z."/>
            <person name="Hegedus B."/>
            <person name="Baldrian P."/>
            <person name="Stursova M."/>
            <person name="Weitz H."/>
            <person name="Taylor A."/>
            <person name="Grigoriev I.V."/>
            <person name="Nagy L.G."/>
            <person name="Martin F."/>
            <person name="Kauserud H."/>
        </authorList>
    </citation>
    <scope>NUCLEOTIDE SEQUENCE</scope>
    <source>
        <strain evidence="2">9284</strain>
    </source>
</reference>
<name>A0AAD7B319_9AGAR</name>
<gene>
    <name evidence="2" type="ORF">FB45DRAFT_1067512</name>
</gene>
<dbReference type="AlphaFoldDB" id="A0AAD7B319"/>
<organism evidence="2 3">
    <name type="scientific">Roridomyces roridus</name>
    <dbReference type="NCBI Taxonomy" id="1738132"/>
    <lineage>
        <taxon>Eukaryota</taxon>
        <taxon>Fungi</taxon>
        <taxon>Dikarya</taxon>
        <taxon>Basidiomycota</taxon>
        <taxon>Agaricomycotina</taxon>
        <taxon>Agaricomycetes</taxon>
        <taxon>Agaricomycetidae</taxon>
        <taxon>Agaricales</taxon>
        <taxon>Marasmiineae</taxon>
        <taxon>Mycenaceae</taxon>
        <taxon>Roridomyces</taxon>
    </lineage>
</organism>